<dbReference type="InterPro" id="IPR011268">
    <property type="entry name" value="Purine_phosphorylase"/>
</dbReference>
<keyword evidence="4" id="KW-0328">Glycosyltransferase</keyword>
<comment type="similarity">
    <text evidence="2">Belongs to the PNP/MTAP phosphorylase family.</text>
</comment>
<dbReference type="InterPro" id="IPR035994">
    <property type="entry name" value="Nucleoside_phosphorylase_sf"/>
</dbReference>
<dbReference type="GO" id="GO:0004731">
    <property type="term" value="F:purine-nucleoside phosphorylase activity"/>
    <property type="evidence" value="ECO:0007669"/>
    <property type="project" value="UniProtKB-EC"/>
</dbReference>
<evidence type="ECO:0000256" key="5">
    <source>
        <dbReference type="ARBA" id="ARBA00022679"/>
    </source>
</evidence>
<dbReference type="EC" id="2.4.2.1" evidence="3"/>
<comment type="pathway">
    <text evidence="1">Purine metabolism; purine nucleoside salvage.</text>
</comment>
<sequence>MEVDPSFVPYRLAALHLRKQLEDAGMPMPVVGIICGSGLSELSNTLTGETLTVPYGSVPGFPDHCSVEGHKGEMVFGNMESTKSLSSPRKNSLKETVGTPTVCFRGRFHSYEGHDIDTVVLPVRVMRCLGVKILLVTNAAGGLNASYKVGDVVPISNHFCLPMLAGAKNPLVGPNDDELGPRFPPTSNAYDQNLLDHVSVAANLLSMEDFVLSKTGTYCFVSGPMYESRAECKFLQGIGGDVVGMSSMPEVVTAHHSGMKILCLSLVTNKVVITGDEGPAASHQEVLDAVKTRSVQIQALVKEIIGLLQSNGTLANLPPLPPITLHVKAKKENRGKHNCSSSSIFGIPTHCIVRGLAYVGIGALLGVAIAKR</sequence>
<dbReference type="SUPFAM" id="SSF53167">
    <property type="entry name" value="Purine and uridine phosphorylases"/>
    <property type="match status" value="1"/>
</dbReference>
<protein>
    <recommendedName>
        <fullName evidence="3">purine-nucleoside phosphorylase</fullName>
        <ecNumber evidence="3">2.4.2.1</ecNumber>
    </recommendedName>
    <alternativeName>
        <fullName evidence="6">Inosine-guanosine phosphorylase</fullName>
    </alternativeName>
</protein>
<feature type="domain" description="Nucleoside phosphorylase" evidence="7">
    <location>
        <begin position="31"/>
        <end position="305"/>
    </location>
</feature>
<evidence type="ECO:0000256" key="6">
    <source>
        <dbReference type="ARBA" id="ARBA00031036"/>
    </source>
</evidence>
<dbReference type="CDD" id="cd09009">
    <property type="entry name" value="PNP-EcPNPII_like"/>
    <property type="match status" value="1"/>
</dbReference>
<accession>A0A6T7HLH8</accession>
<dbReference type="GO" id="GO:0009116">
    <property type="term" value="P:nucleoside metabolic process"/>
    <property type="evidence" value="ECO:0007669"/>
    <property type="project" value="InterPro"/>
</dbReference>
<name>A0A6T7HLH8_9STRA</name>
<dbReference type="Pfam" id="PF01048">
    <property type="entry name" value="PNP_UDP_1"/>
    <property type="match status" value="1"/>
</dbReference>
<evidence type="ECO:0000259" key="7">
    <source>
        <dbReference type="Pfam" id="PF01048"/>
    </source>
</evidence>
<dbReference type="NCBIfam" id="TIGR01697">
    <property type="entry name" value="PNPH-PUNA-XAPA"/>
    <property type="match status" value="1"/>
</dbReference>
<dbReference type="AlphaFoldDB" id="A0A6T7HLH8"/>
<dbReference type="EMBL" id="HBHQ01012365">
    <property type="protein sequence ID" value="CAD9816385.1"/>
    <property type="molecule type" value="Transcribed_RNA"/>
</dbReference>
<dbReference type="InterPro" id="IPR000845">
    <property type="entry name" value="Nucleoside_phosphorylase_d"/>
</dbReference>
<dbReference type="UniPathway" id="UPA00606"/>
<dbReference type="NCBIfam" id="NF006054">
    <property type="entry name" value="PRK08202.1"/>
    <property type="match status" value="1"/>
</dbReference>
<reference evidence="9" key="1">
    <citation type="submission" date="2021-01" db="EMBL/GenBank/DDBJ databases">
        <authorList>
            <person name="Corre E."/>
            <person name="Pelletier E."/>
            <person name="Niang G."/>
            <person name="Scheremetjew M."/>
            <person name="Finn R."/>
            <person name="Kale V."/>
            <person name="Holt S."/>
            <person name="Cochrane G."/>
            <person name="Meng A."/>
            <person name="Brown T."/>
            <person name="Cohen L."/>
        </authorList>
    </citation>
    <scope>NUCLEOTIDE SEQUENCE</scope>
    <source>
        <strain evidence="9">CCMP2084</strain>
    </source>
</reference>
<keyword evidence="5" id="KW-0808">Transferase</keyword>
<organism evidence="9">
    <name type="scientific">Attheya septentrionalis</name>
    <dbReference type="NCBI Taxonomy" id="420275"/>
    <lineage>
        <taxon>Eukaryota</taxon>
        <taxon>Sar</taxon>
        <taxon>Stramenopiles</taxon>
        <taxon>Ochrophyta</taxon>
        <taxon>Bacillariophyta</taxon>
        <taxon>Coscinodiscophyceae</taxon>
        <taxon>Chaetocerotophycidae</taxon>
        <taxon>Chaetocerotales</taxon>
        <taxon>Attheyaceae</taxon>
        <taxon>Attheya</taxon>
    </lineage>
</organism>
<gene>
    <name evidence="8" type="ORF">ASEP1449_LOCUS8217</name>
    <name evidence="9" type="ORF">ASEP1449_LOCUS8218</name>
</gene>
<dbReference type="PANTHER" id="PTHR11904:SF9">
    <property type="entry name" value="PURINE NUCLEOSIDE PHOSPHORYLASE-RELATED"/>
    <property type="match status" value="1"/>
</dbReference>
<proteinExistence type="inferred from homology"/>
<evidence type="ECO:0000256" key="4">
    <source>
        <dbReference type="ARBA" id="ARBA00022676"/>
    </source>
</evidence>
<evidence type="ECO:0000256" key="3">
    <source>
        <dbReference type="ARBA" id="ARBA00011886"/>
    </source>
</evidence>
<evidence type="ECO:0000256" key="1">
    <source>
        <dbReference type="ARBA" id="ARBA00005058"/>
    </source>
</evidence>
<dbReference type="EMBL" id="HBHQ01012366">
    <property type="protein sequence ID" value="CAD9816386.1"/>
    <property type="molecule type" value="Transcribed_RNA"/>
</dbReference>
<evidence type="ECO:0000256" key="2">
    <source>
        <dbReference type="ARBA" id="ARBA00006751"/>
    </source>
</evidence>
<evidence type="ECO:0000313" key="8">
    <source>
        <dbReference type="EMBL" id="CAD9816385.1"/>
    </source>
</evidence>
<evidence type="ECO:0000313" key="9">
    <source>
        <dbReference type="EMBL" id="CAD9816386.1"/>
    </source>
</evidence>
<dbReference type="Gene3D" id="3.40.50.1580">
    <property type="entry name" value="Nucleoside phosphorylase domain"/>
    <property type="match status" value="1"/>
</dbReference>
<dbReference type="GO" id="GO:0005737">
    <property type="term" value="C:cytoplasm"/>
    <property type="evidence" value="ECO:0007669"/>
    <property type="project" value="TreeGrafter"/>
</dbReference>
<dbReference type="PANTHER" id="PTHR11904">
    <property type="entry name" value="METHYLTHIOADENOSINE/PURINE NUCLEOSIDE PHOSPHORYLASE"/>
    <property type="match status" value="1"/>
</dbReference>